<name>A0A5B8KUM3_9HYPH</name>
<gene>
    <name evidence="2" type="ORF">FQ775_02065</name>
</gene>
<proteinExistence type="predicted"/>
<dbReference type="EMBL" id="CP042301">
    <property type="protein sequence ID" value="QDY99249.1"/>
    <property type="molecule type" value="Genomic_DNA"/>
</dbReference>
<dbReference type="Pfam" id="PF13302">
    <property type="entry name" value="Acetyltransf_3"/>
    <property type="match status" value="1"/>
</dbReference>
<dbReference type="GO" id="GO:0016747">
    <property type="term" value="F:acyltransferase activity, transferring groups other than amino-acyl groups"/>
    <property type="evidence" value="ECO:0007669"/>
    <property type="project" value="InterPro"/>
</dbReference>
<sequence length="189" mass="22019">MRLETQRLLIRNWQERDRELFHRINSDERVMAFFPFRRDRAEADRVMDLLRDAYAERGYGFAALELRANGETIGFAGMQPTGLEPAFAPDEVEIGWRLAPEHWRKGYVSEAAEALVDHAFSALDLPEIVSFAVATNHRSTAVMERLGMRRAPQEDFDHPRVPDSHPHLKRHVVYRLSRSDWRQRKKAAP</sequence>
<dbReference type="AlphaFoldDB" id="A0A5B8KUM3"/>
<protein>
    <submittedName>
        <fullName evidence="2">GNAT family N-acetyltransferase</fullName>
    </submittedName>
</protein>
<dbReference type="PANTHER" id="PTHR43792">
    <property type="entry name" value="GNAT FAMILY, PUTATIVE (AFU_ORTHOLOGUE AFUA_3G00765)-RELATED-RELATED"/>
    <property type="match status" value="1"/>
</dbReference>
<evidence type="ECO:0000313" key="3">
    <source>
        <dbReference type="Proteomes" id="UP000321389"/>
    </source>
</evidence>
<dbReference type="InterPro" id="IPR016181">
    <property type="entry name" value="Acyl_CoA_acyltransferase"/>
</dbReference>
<organism evidence="2 3">
    <name type="scientific">Nitratireductor mangrovi</name>
    <dbReference type="NCBI Taxonomy" id="2599600"/>
    <lineage>
        <taxon>Bacteria</taxon>
        <taxon>Pseudomonadati</taxon>
        <taxon>Pseudomonadota</taxon>
        <taxon>Alphaproteobacteria</taxon>
        <taxon>Hyphomicrobiales</taxon>
        <taxon>Phyllobacteriaceae</taxon>
        <taxon>Nitratireductor</taxon>
    </lineage>
</organism>
<dbReference type="OrthoDB" id="6293260at2"/>
<feature type="domain" description="N-acetyltransferase" evidence="1">
    <location>
        <begin position="8"/>
        <end position="179"/>
    </location>
</feature>
<dbReference type="InterPro" id="IPR051531">
    <property type="entry name" value="N-acetyltransferase"/>
</dbReference>
<reference evidence="2" key="1">
    <citation type="submission" date="2020-04" db="EMBL/GenBank/DDBJ databases">
        <title>Nitratireductor sp. nov. isolated from mangrove soil.</title>
        <authorList>
            <person name="Ye Y."/>
        </authorList>
    </citation>
    <scope>NUCLEOTIDE SEQUENCE</scope>
    <source>
        <strain evidence="2">SY7</strain>
    </source>
</reference>
<dbReference type="PROSITE" id="PS51186">
    <property type="entry name" value="GNAT"/>
    <property type="match status" value="1"/>
</dbReference>
<keyword evidence="3" id="KW-1185">Reference proteome</keyword>
<accession>A0A5B8KUM3</accession>
<dbReference type="SUPFAM" id="SSF55729">
    <property type="entry name" value="Acyl-CoA N-acyltransferases (Nat)"/>
    <property type="match status" value="1"/>
</dbReference>
<evidence type="ECO:0000259" key="1">
    <source>
        <dbReference type="PROSITE" id="PS51186"/>
    </source>
</evidence>
<dbReference type="InterPro" id="IPR000182">
    <property type="entry name" value="GNAT_dom"/>
</dbReference>
<dbReference type="PANTHER" id="PTHR43792:SF1">
    <property type="entry name" value="N-ACETYLTRANSFERASE DOMAIN-CONTAINING PROTEIN"/>
    <property type="match status" value="1"/>
</dbReference>
<dbReference type="KEGG" id="niy:FQ775_02065"/>
<dbReference type="Proteomes" id="UP000321389">
    <property type="component" value="Chromosome"/>
</dbReference>
<evidence type="ECO:0000313" key="2">
    <source>
        <dbReference type="EMBL" id="QDY99249.1"/>
    </source>
</evidence>
<dbReference type="Gene3D" id="3.40.630.30">
    <property type="match status" value="1"/>
</dbReference>
<dbReference type="RefSeq" id="WP_146297899.1">
    <property type="nucleotide sequence ID" value="NZ_CP042301.2"/>
</dbReference>